<dbReference type="Gene3D" id="1.25.40.10">
    <property type="entry name" value="Tetratricopeptide repeat domain"/>
    <property type="match status" value="1"/>
</dbReference>
<dbReference type="PANTHER" id="PTHR46165:SF2">
    <property type="entry name" value="SET AND MYND DOMAIN-CONTAINING PROTEIN 4"/>
    <property type="match status" value="1"/>
</dbReference>
<protein>
    <recommendedName>
        <fullName evidence="4">SET domain-containing protein</fullName>
    </recommendedName>
</protein>
<dbReference type="Proteomes" id="UP000041254">
    <property type="component" value="Unassembled WGS sequence"/>
</dbReference>
<dbReference type="EMBL" id="CDMY01000470">
    <property type="protein sequence ID" value="CEM15782.1"/>
    <property type="molecule type" value="Genomic_DNA"/>
</dbReference>
<organism evidence="5 6">
    <name type="scientific">Vitrella brassicaformis (strain CCMP3155)</name>
    <dbReference type="NCBI Taxonomy" id="1169540"/>
    <lineage>
        <taxon>Eukaryota</taxon>
        <taxon>Sar</taxon>
        <taxon>Alveolata</taxon>
        <taxon>Colpodellida</taxon>
        <taxon>Vitrellaceae</taxon>
        <taxon>Vitrella</taxon>
    </lineage>
</organism>
<name>A0A0G4FNZ2_VITBC</name>
<keyword evidence="3" id="KW-0949">S-adenosyl-L-methionine</keyword>
<dbReference type="PROSITE" id="PS50280">
    <property type="entry name" value="SET"/>
    <property type="match status" value="1"/>
</dbReference>
<dbReference type="GO" id="GO:0005737">
    <property type="term" value="C:cytoplasm"/>
    <property type="evidence" value="ECO:0007669"/>
    <property type="project" value="TreeGrafter"/>
</dbReference>
<keyword evidence="1" id="KW-0489">Methyltransferase</keyword>
<dbReference type="Pfam" id="PF00856">
    <property type="entry name" value="SET"/>
    <property type="match status" value="1"/>
</dbReference>
<dbReference type="PANTHER" id="PTHR46165">
    <property type="entry name" value="SET AND MYND DOMAIN-CONTAINING PROTEIN 4"/>
    <property type="match status" value="1"/>
</dbReference>
<dbReference type="InParanoid" id="A0A0G4FNZ2"/>
<dbReference type="STRING" id="1169540.A0A0G4FNZ2"/>
<dbReference type="GO" id="GO:0042826">
    <property type="term" value="F:histone deacetylase binding"/>
    <property type="evidence" value="ECO:0007669"/>
    <property type="project" value="TreeGrafter"/>
</dbReference>
<evidence type="ECO:0000256" key="1">
    <source>
        <dbReference type="ARBA" id="ARBA00022603"/>
    </source>
</evidence>
<sequence>MDLSGLMDGRLQCLQHLREATEEALRNIPAGSAADLSTWRDLLAQICSSLAVRRELLATLSHLLRSTDTDSKSRELSDAVRQQGNEAFKGDAQDKAIYYYTEALKTAPTDDAAAVVLTNRSLIFLRVDCPWLALTDGIAAVARLPTHVKAWFRIKKAMDALGADKGEEGKAAMREVDRLAMDGGSDDDRLRVAKLLGDMLSEVTDEGFARGWPFDEIDKRDVCQPVGWSVEDEPSRGLHVVSDQDAALSCRREVMQEQPTSLALSLYYFRSLDEQLADAAESPGWREKLPPSCARCAGCLARICDTYTASDGGAPLTDGDPLVACLRKMLRTKCAVPLTVPCSTCRRVIFCSPRCRDDSSHVLLCRQPSSKRQGEGFVPRPASVSHLNGYRLLTPRAVVAACELIRQGEDSWRGERSLESLVCHLPSSSDSVSVACVVEDVVGALFWTAVWCDWGEGEMTSIDDQVLDRMAVVMQAIARIRCNAFGVSTCNEAGDHCVFGTAFYPRASYMNHSCSPNAIVSFYGTSIRVCLCRDVRAGEEITITYGPLCGKSPSADRHKVLKRDYGFECVCPSCVASPPSPVPLSDWLYMTPCPSCHQPSAHRDVLRACGVMTTAKGWKERLTTVEKIGRRIHDQGQSVAATGGDHQVTQSLLASLGHSVTTADDGAQRCLHCGWQGHARDSSGKAQMKAARERVKTALHRHLYAAPRPAARELIDAMKGCVDALWRWKGPLHRDMGREADENAQFLHGDGEHLAAFERCLASIAVLAVHYPLGSSQPEVLVEMLKAGELSMARMTSLDGITDANELHHHCDERLRLLYHSSHPLCERAAWLSKSTDRILSRDTIDELTDACNVQATKRRLTVDYYFDTQTQTQTCRPAPTGEETKTADYVKTLPLDVQQDLNTKCRTLFGSPFYFWSTQQNQPACPSPRLPLLTVPLSRLHLGHQDRDVVLLSALPALLAVRLPHLPERRVELLALVLALAVRQPRKKCGHLVGGLAAEDVGEGDDLPLEQVVGDPVRAGDINIAALEGTPTRLNADGRL</sequence>
<dbReference type="Gene3D" id="6.10.140.2220">
    <property type="match status" value="1"/>
</dbReference>
<dbReference type="InterPro" id="IPR052097">
    <property type="entry name" value="SET-MYND_domain_protein"/>
</dbReference>
<gene>
    <name evidence="5" type="ORF">Vbra_21540</name>
</gene>
<dbReference type="GO" id="GO:0008168">
    <property type="term" value="F:methyltransferase activity"/>
    <property type="evidence" value="ECO:0007669"/>
    <property type="project" value="UniProtKB-KW"/>
</dbReference>
<keyword evidence="6" id="KW-1185">Reference proteome</keyword>
<dbReference type="InterPro" id="IPR046341">
    <property type="entry name" value="SET_dom_sf"/>
</dbReference>
<dbReference type="GO" id="GO:0032259">
    <property type="term" value="P:methylation"/>
    <property type="evidence" value="ECO:0007669"/>
    <property type="project" value="UniProtKB-KW"/>
</dbReference>
<keyword evidence="2" id="KW-0808">Transferase</keyword>
<evidence type="ECO:0000256" key="2">
    <source>
        <dbReference type="ARBA" id="ARBA00022679"/>
    </source>
</evidence>
<accession>A0A0G4FNZ2</accession>
<dbReference type="VEuPathDB" id="CryptoDB:Vbra_21540"/>
<evidence type="ECO:0000313" key="5">
    <source>
        <dbReference type="EMBL" id="CEM15782.1"/>
    </source>
</evidence>
<dbReference type="OrthoDB" id="438641at2759"/>
<dbReference type="Gene3D" id="2.170.270.10">
    <property type="entry name" value="SET domain"/>
    <property type="match status" value="1"/>
</dbReference>
<reference evidence="5 6" key="1">
    <citation type="submission" date="2014-11" db="EMBL/GenBank/DDBJ databases">
        <authorList>
            <person name="Zhu J."/>
            <person name="Qi W."/>
            <person name="Song R."/>
        </authorList>
    </citation>
    <scope>NUCLEOTIDE SEQUENCE [LARGE SCALE GENOMIC DNA]</scope>
</reference>
<evidence type="ECO:0000256" key="3">
    <source>
        <dbReference type="ARBA" id="ARBA00022691"/>
    </source>
</evidence>
<dbReference type="SUPFAM" id="SSF48452">
    <property type="entry name" value="TPR-like"/>
    <property type="match status" value="1"/>
</dbReference>
<dbReference type="SUPFAM" id="SSF82199">
    <property type="entry name" value="SET domain"/>
    <property type="match status" value="1"/>
</dbReference>
<evidence type="ECO:0000259" key="4">
    <source>
        <dbReference type="PROSITE" id="PS50280"/>
    </source>
</evidence>
<dbReference type="InterPro" id="IPR011990">
    <property type="entry name" value="TPR-like_helical_dom_sf"/>
</dbReference>
<dbReference type="Gene3D" id="1.10.220.160">
    <property type="match status" value="1"/>
</dbReference>
<evidence type="ECO:0000313" key="6">
    <source>
        <dbReference type="Proteomes" id="UP000041254"/>
    </source>
</evidence>
<dbReference type="AlphaFoldDB" id="A0A0G4FNZ2"/>
<feature type="domain" description="SET" evidence="4">
    <location>
        <begin position="375"/>
        <end position="546"/>
    </location>
</feature>
<dbReference type="GO" id="GO:0005634">
    <property type="term" value="C:nucleus"/>
    <property type="evidence" value="ECO:0007669"/>
    <property type="project" value="TreeGrafter"/>
</dbReference>
<proteinExistence type="predicted"/>
<dbReference type="InterPro" id="IPR001214">
    <property type="entry name" value="SET_dom"/>
</dbReference>